<keyword evidence="3" id="KW-0520">NAD</keyword>
<dbReference type="InParanoid" id="K5W8T3"/>
<evidence type="ECO:0000259" key="7">
    <source>
        <dbReference type="Pfam" id="PF00171"/>
    </source>
</evidence>
<dbReference type="InterPro" id="IPR016160">
    <property type="entry name" value="Ald_DH_CS_CYS"/>
</dbReference>
<accession>K5W8T3</accession>
<keyword evidence="9" id="KW-1185">Reference proteome</keyword>
<dbReference type="SUPFAM" id="SSF53720">
    <property type="entry name" value="ALDH-like"/>
    <property type="match status" value="1"/>
</dbReference>
<evidence type="ECO:0000256" key="3">
    <source>
        <dbReference type="ARBA" id="ARBA00023027"/>
    </source>
</evidence>
<evidence type="ECO:0000256" key="2">
    <source>
        <dbReference type="ARBA" id="ARBA00023002"/>
    </source>
</evidence>
<dbReference type="KEGG" id="pco:PHACADRAFT_246179"/>
<dbReference type="InterPro" id="IPR016163">
    <property type="entry name" value="Ald_DH_C"/>
</dbReference>
<dbReference type="PROSITE" id="PS00687">
    <property type="entry name" value="ALDEHYDE_DEHYDR_GLU"/>
    <property type="match status" value="1"/>
</dbReference>
<protein>
    <recommendedName>
        <fullName evidence="7">Aldehyde dehydrogenase domain-containing protein</fullName>
    </recommendedName>
</protein>
<dbReference type="GO" id="GO:0005739">
    <property type="term" value="C:mitochondrion"/>
    <property type="evidence" value="ECO:0007669"/>
    <property type="project" value="UniProtKB-ARBA"/>
</dbReference>
<dbReference type="PANTHER" id="PTHR11699">
    <property type="entry name" value="ALDEHYDE DEHYDROGENASE-RELATED"/>
    <property type="match status" value="1"/>
</dbReference>
<dbReference type="RefSeq" id="XP_007389788.1">
    <property type="nucleotide sequence ID" value="XM_007389726.1"/>
</dbReference>
<comment type="similarity">
    <text evidence="1 6">Belongs to the aldehyde dehydrogenase family.</text>
</comment>
<feature type="active site" evidence="5">
    <location>
        <position position="269"/>
    </location>
</feature>
<gene>
    <name evidence="8" type="ORF">PHACADRAFT_246179</name>
</gene>
<reference evidence="8 9" key="1">
    <citation type="journal article" date="2012" name="BMC Genomics">
        <title>Comparative genomics of the white-rot fungi, Phanerochaete carnosa and P. chrysosporium, to elucidate the genetic basis of the distinct wood types they colonize.</title>
        <authorList>
            <person name="Suzuki H."/>
            <person name="MacDonald J."/>
            <person name="Syed K."/>
            <person name="Salamov A."/>
            <person name="Hori C."/>
            <person name="Aerts A."/>
            <person name="Henrissat B."/>
            <person name="Wiebenga A."/>
            <person name="vanKuyk P.A."/>
            <person name="Barry K."/>
            <person name="Lindquist E."/>
            <person name="LaButti K."/>
            <person name="Lapidus A."/>
            <person name="Lucas S."/>
            <person name="Coutinho P."/>
            <person name="Gong Y."/>
            <person name="Samejima M."/>
            <person name="Mahadevan R."/>
            <person name="Abou-Zaid M."/>
            <person name="de Vries R.P."/>
            <person name="Igarashi K."/>
            <person name="Yadav J.S."/>
            <person name="Grigoriev I.V."/>
            <person name="Master E.R."/>
        </authorList>
    </citation>
    <scope>NUCLEOTIDE SEQUENCE [LARGE SCALE GENOMIC DNA]</scope>
    <source>
        <strain evidence="8 9">HHB-10118-sp</strain>
    </source>
</reference>
<organism evidence="8 9">
    <name type="scientific">Phanerochaete carnosa (strain HHB-10118-sp)</name>
    <name type="common">White-rot fungus</name>
    <name type="synonym">Peniophora carnosa</name>
    <dbReference type="NCBI Taxonomy" id="650164"/>
    <lineage>
        <taxon>Eukaryota</taxon>
        <taxon>Fungi</taxon>
        <taxon>Dikarya</taxon>
        <taxon>Basidiomycota</taxon>
        <taxon>Agaricomycotina</taxon>
        <taxon>Agaricomycetes</taxon>
        <taxon>Polyporales</taxon>
        <taxon>Phanerochaetaceae</taxon>
        <taxon>Phanerochaete</taxon>
    </lineage>
</organism>
<dbReference type="FunFam" id="3.40.605.10:FF:000011">
    <property type="entry name" value="ALD5p Mitochondrial aldehyde dehydrogenase"/>
    <property type="match status" value="1"/>
</dbReference>
<dbReference type="EMBL" id="JH930468">
    <property type="protein sequence ID" value="EKM60318.1"/>
    <property type="molecule type" value="Genomic_DNA"/>
</dbReference>
<dbReference type="CDD" id="cd07091">
    <property type="entry name" value="ALDH_F1-2_Ald2-like"/>
    <property type="match status" value="1"/>
</dbReference>
<sequence>MPETFVHKFDTPVFKGTVEIPTGIFIDGKFIDGADGNYIDVVNPTNGKVITRVSEGTPKDVDRAVEAAQRAFDTVWGHNMPGYERGKLLYRLAELIEKYQDEFSAVEALDNGKTFAWAKKSDITMAIGTFRYYAGWADKLHGNTIETSKDKIVYTINEPLGVVGQIIPWNFPLMMVSWKLGPALAAGNTVILKPSEFTPLTALFAAKLTVEAGFPPGVVNVINGYGSTVGSAIAHHMHIEKVAFTGSTLIGRKVLEASAKTNLKDTSLELGGKSPNIIFDDCDIEQALDWAIHGIFWNHGQTCCAGSRIFVHAKIYDEFLARFTERTKQVKVGDPFSPETYQGPQVSQQQYDRVMEFISSGKEQGATVHLGGERWGKEGYFIQPTIFTDVHRDMRIVQEEIFGPVGVVIRFDDDDDVVHQANDSIYGLAASIFTKNIDRALRTSQRLKAGTAWINCANQLHPQVPFGGYKQSGIGRELGEHALEHYTAVKSVHINLGHKP</sequence>
<dbReference type="InterPro" id="IPR029510">
    <property type="entry name" value="Ald_DH_CS_GLU"/>
</dbReference>
<dbReference type="InterPro" id="IPR016162">
    <property type="entry name" value="Ald_DH_N"/>
</dbReference>
<dbReference type="STRING" id="650164.K5W8T3"/>
<proteinExistence type="inferred from homology"/>
<dbReference type="AlphaFoldDB" id="K5W8T3"/>
<dbReference type="GO" id="GO:0019413">
    <property type="term" value="P:acetate biosynthetic process"/>
    <property type="evidence" value="ECO:0007669"/>
    <property type="project" value="UniProtKB-ARBA"/>
</dbReference>
<dbReference type="PROSITE" id="PS00070">
    <property type="entry name" value="ALDEHYDE_DEHYDR_CYS"/>
    <property type="match status" value="1"/>
</dbReference>
<evidence type="ECO:0000256" key="1">
    <source>
        <dbReference type="ARBA" id="ARBA00009986"/>
    </source>
</evidence>
<dbReference type="OrthoDB" id="310895at2759"/>
<dbReference type="InterPro" id="IPR016161">
    <property type="entry name" value="Ald_DH/histidinol_DH"/>
</dbReference>
<dbReference type="HOGENOM" id="CLU_005391_0_1_1"/>
<evidence type="ECO:0000256" key="5">
    <source>
        <dbReference type="PROSITE-ProRule" id="PRU10007"/>
    </source>
</evidence>
<keyword evidence="2 6" id="KW-0560">Oxidoreductase</keyword>
<evidence type="ECO:0000313" key="8">
    <source>
        <dbReference type="EMBL" id="EKM60318.1"/>
    </source>
</evidence>
<dbReference type="Pfam" id="PF00171">
    <property type="entry name" value="Aldedh"/>
    <property type="match status" value="1"/>
</dbReference>
<dbReference type="Gene3D" id="3.40.309.10">
    <property type="entry name" value="Aldehyde Dehydrogenase, Chain A, domain 2"/>
    <property type="match status" value="1"/>
</dbReference>
<evidence type="ECO:0000313" key="9">
    <source>
        <dbReference type="Proteomes" id="UP000008370"/>
    </source>
</evidence>
<name>K5W8T3_PHACS</name>
<dbReference type="FunFam" id="3.40.605.10:FF:000026">
    <property type="entry name" value="Aldehyde dehydrogenase, putative"/>
    <property type="match status" value="1"/>
</dbReference>
<dbReference type="FunFam" id="3.40.309.10:FF:000001">
    <property type="entry name" value="Mitochondrial aldehyde dehydrogenase 2"/>
    <property type="match status" value="1"/>
</dbReference>
<feature type="domain" description="Aldehyde dehydrogenase" evidence="7">
    <location>
        <begin position="31"/>
        <end position="492"/>
    </location>
</feature>
<comment type="pathway">
    <text evidence="4">Alcohol metabolism; ethanol degradation; acetate from ethanol: step 2/2.</text>
</comment>
<dbReference type="InterPro" id="IPR015590">
    <property type="entry name" value="Aldehyde_DH_dom"/>
</dbReference>
<evidence type="ECO:0000256" key="6">
    <source>
        <dbReference type="RuleBase" id="RU003345"/>
    </source>
</evidence>
<dbReference type="Gene3D" id="3.40.605.10">
    <property type="entry name" value="Aldehyde Dehydrogenase, Chain A, domain 1"/>
    <property type="match status" value="1"/>
</dbReference>
<dbReference type="GeneID" id="18913751"/>
<evidence type="ECO:0000256" key="4">
    <source>
        <dbReference type="ARBA" id="ARBA00037885"/>
    </source>
</evidence>
<dbReference type="Proteomes" id="UP000008370">
    <property type="component" value="Unassembled WGS sequence"/>
</dbReference>
<dbReference type="GO" id="GO:0004029">
    <property type="term" value="F:aldehyde dehydrogenase (NAD+) activity"/>
    <property type="evidence" value="ECO:0007669"/>
    <property type="project" value="UniProtKB-ARBA"/>
</dbReference>